<proteinExistence type="predicted"/>
<evidence type="ECO:0000313" key="3">
    <source>
        <dbReference type="EMBL" id="QJE96633.1"/>
    </source>
</evidence>
<sequence length="287" mass="31536">MASTRENRHSAKTAAILIAGVLTGIGIRWLGGKADTGSALSSEHSQEQGSLVGTRSASALAPTKSKDRELPTGWLTFSPQQWSDLVRAPREWQLSLQNCKMGSVPVFDDIPIVGRLFQEGERGPSLERHAAFFGWEKELSKQVREALFLYSGEVEKLQRETAQVTYPGKGKVRIDYSAGKLRQQELSAGLGKQLEGLIGLRDKERFMLMTSIPSWSNETRELSVVRAEDGRFLMVKGLAGIGEFPVVDLADPAAQINGFLQLEQGEAVQGIDWQQLIEEARPGASTR</sequence>
<dbReference type="EMBL" id="CP051774">
    <property type="protein sequence ID" value="QJE96633.1"/>
    <property type="molecule type" value="Genomic_DNA"/>
</dbReference>
<keyword evidence="4" id="KW-1185">Reference proteome</keyword>
<dbReference type="AlphaFoldDB" id="A0A858RKT1"/>
<dbReference type="Proteomes" id="UP000501812">
    <property type="component" value="Chromosome"/>
</dbReference>
<feature type="region of interest" description="Disordered" evidence="1">
    <location>
        <begin position="37"/>
        <end position="65"/>
    </location>
</feature>
<keyword evidence="2" id="KW-0812">Transmembrane</keyword>
<dbReference type="KEGG" id="luo:HHL09_12835"/>
<evidence type="ECO:0000256" key="1">
    <source>
        <dbReference type="SAM" id="MobiDB-lite"/>
    </source>
</evidence>
<accession>A0A858RKT1</accession>
<keyword evidence="2" id="KW-0472">Membrane</keyword>
<feature type="compositionally biased region" description="Polar residues" evidence="1">
    <location>
        <begin position="38"/>
        <end position="57"/>
    </location>
</feature>
<reference evidence="3 4" key="1">
    <citation type="submission" date="2020-04" db="EMBL/GenBank/DDBJ databases">
        <title>Luteolibacter sp. G-1-1-1 isolated from soil.</title>
        <authorList>
            <person name="Dahal R.H."/>
        </authorList>
    </citation>
    <scope>NUCLEOTIDE SEQUENCE [LARGE SCALE GENOMIC DNA]</scope>
    <source>
        <strain evidence="3 4">G-1-1-1</strain>
    </source>
</reference>
<protein>
    <submittedName>
        <fullName evidence="3">Uncharacterized protein</fullName>
    </submittedName>
</protein>
<evidence type="ECO:0000256" key="2">
    <source>
        <dbReference type="SAM" id="Phobius"/>
    </source>
</evidence>
<name>A0A858RKT1_9BACT</name>
<evidence type="ECO:0000313" key="4">
    <source>
        <dbReference type="Proteomes" id="UP000501812"/>
    </source>
</evidence>
<gene>
    <name evidence="3" type="ORF">HHL09_12835</name>
</gene>
<feature type="transmembrane region" description="Helical" evidence="2">
    <location>
        <begin position="12"/>
        <end position="31"/>
    </location>
</feature>
<keyword evidence="2" id="KW-1133">Transmembrane helix</keyword>
<organism evidence="3 4">
    <name type="scientific">Luteolibacter luteus</name>
    <dbReference type="NCBI Taxonomy" id="2728835"/>
    <lineage>
        <taxon>Bacteria</taxon>
        <taxon>Pseudomonadati</taxon>
        <taxon>Verrucomicrobiota</taxon>
        <taxon>Verrucomicrobiia</taxon>
        <taxon>Verrucomicrobiales</taxon>
        <taxon>Verrucomicrobiaceae</taxon>
        <taxon>Luteolibacter</taxon>
    </lineage>
</organism>
<dbReference type="RefSeq" id="WP_169455034.1">
    <property type="nucleotide sequence ID" value="NZ_CP051774.1"/>
</dbReference>